<dbReference type="InterPro" id="IPR003676">
    <property type="entry name" value="SAUR_fam"/>
</dbReference>
<gene>
    <name evidence="2" type="ORF">CDL12_07392</name>
</gene>
<dbReference type="PANTHER" id="PTHR31374:SF228">
    <property type="entry name" value="SAUR FAMILY PROTEIN"/>
    <property type="match status" value="1"/>
</dbReference>
<dbReference type="STRING" id="429701.A0A2G9HQW6"/>
<evidence type="ECO:0008006" key="4">
    <source>
        <dbReference type="Google" id="ProtNLM"/>
    </source>
</evidence>
<dbReference type="Pfam" id="PF02519">
    <property type="entry name" value="Auxin_inducible"/>
    <property type="match status" value="1"/>
</dbReference>
<comment type="caution">
    <text evidence="2">The sequence shown here is derived from an EMBL/GenBank/DDBJ whole genome shotgun (WGS) entry which is preliminary data.</text>
</comment>
<keyword evidence="3" id="KW-1185">Reference proteome</keyword>
<sequence>MQEDKKTKVKKGWLAVQVGLEDEDGGFQRFSIPISYLYHPSFQRLLDKSREIYGYNTTGPLILPCSVEDFLHLRWRIEKEEGNHGCGGHHHHSRNHFPAAALSFHSCGHLI</sequence>
<dbReference type="OrthoDB" id="1887717at2759"/>
<reference evidence="3" key="1">
    <citation type="journal article" date="2018" name="Gigascience">
        <title>Genome assembly of the Pink Ipe (Handroanthus impetiginosus, Bignoniaceae), a highly valued, ecologically keystone Neotropical timber forest tree.</title>
        <authorList>
            <person name="Silva-Junior O.B."/>
            <person name="Grattapaglia D."/>
            <person name="Novaes E."/>
            <person name="Collevatti R.G."/>
        </authorList>
    </citation>
    <scope>NUCLEOTIDE SEQUENCE [LARGE SCALE GENOMIC DNA]</scope>
    <source>
        <strain evidence="3">cv. UFG-1</strain>
    </source>
</reference>
<proteinExistence type="inferred from homology"/>
<organism evidence="2 3">
    <name type="scientific">Handroanthus impetiginosus</name>
    <dbReference type="NCBI Taxonomy" id="429701"/>
    <lineage>
        <taxon>Eukaryota</taxon>
        <taxon>Viridiplantae</taxon>
        <taxon>Streptophyta</taxon>
        <taxon>Embryophyta</taxon>
        <taxon>Tracheophyta</taxon>
        <taxon>Spermatophyta</taxon>
        <taxon>Magnoliopsida</taxon>
        <taxon>eudicotyledons</taxon>
        <taxon>Gunneridae</taxon>
        <taxon>Pentapetalae</taxon>
        <taxon>asterids</taxon>
        <taxon>lamiids</taxon>
        <taxon>Lamiales</taxon>
        <taxon>Bignoniaceae</taxon>
        <taxon>Crescentiina</taxon>
        <taxon>Tabebuia alliance</taxon>
        <taxon>Handroanthus</taxon>
    </lineage>
</organism>
<comment type="similarity">
    <text evidence="1">Belongs to the ARG7 family.</text>
</comment>
<dbReference type="PANTHER" id="PTHR31374">
    <property type="entry name" value="AUXIN-INDUCED PROTEIN-LIKE-RELATED"/>
    <property type="match status" value="1"/>
</dbReference>
<dbReference type="AlphaFoldDB" id="A0A2G9HQW6"/>
<evidence type="ECO:0000313" key="2">
    <source>
        <dbReference type="EMBL" id="PIN19921.1"/>
    </source>
</evidence>
<dbReference type="EMBL" id="NKXS01001200">
    <property type="protein sequence ID" value="PIN19921.1"/>
    <property type="molecule type" value="Genomic_DNA"/>
</dbReference>
<name>A0A2G9HQW6_9LAMI</name>
<dbReference type="Proteomes" id="UP000231279">
    <property type="component" value="Unassembled WGS sequence"/>
</dbReference>
<evidence type="ECO:0000313" key="3">
    <source>
        <dbReference type="Proteomes" id="UP000231279"/>
    </source>
</evidence>
<protein>
    <recommendedName>
        <fullName evidence="4">Small auxin-up RNA</fullName>
    </recommendedName>
</protein>
<evidence type="ECO:0000256" key="1">
    <source>
        <dbReference type="ARBA" id="ARBA00006974"/>
    </source>
</evidence>
<accession>A0A2G9HQW6</accession>
<dbReference type="GO" id="GO:0009733">
    <property type="term" value="P:response to auxin"/>
    <property type="evidence" value="ECO:0007669"/>
    <property type="project" value="InterPro"/>
</dbReference>